<keyword evidence="5" id="KW-0560">Oxidoreductase</keyword>
<evidence type="ECO:0000256" key="1">
    <source>
        <dbReference type="ARBA" id="ARBA00003535"/>
    </source>
</evidence>
<evidence type="ECO:0000313" key="7">
    <source>
        <dbReference type="Proteomes" id="UP000215301"/>
    </source>
</evidence>
<keyword evidence="4" id="KW-0288">FMN</keyword>
<dbReference type="GO" id="GO:0018580">
    <property type="term" value="F:nitronate monooxygenase activity"/>
    <property type="evidence" value="ECO:0007669"/>
    <property type="project" value="InterPro"/>
</dbReference>
<keyword evidence="6" id="KW-0503">Monooxygenase</keyword>
<dbReference type="CDD" id="cd04730">
    <property type="entry name" value="NPD_like"/>
    <property type="match status" value="1"/>
</dbReference>
<protein>
    <recommendedName>
        <fullName evidence="2">Probable nitronate monooxygenase</fullName>
    </recommendedName>
</protein>
<comment type="caution">
    <text evidence="6">The sequence shown here is derived from an EMBL/GenBank/DDBJ whole genome shotgun (WGS) entry which is preliminary data.</text>
</comment>
<evidence type="ECO:0000256" key="2">
    <source>
        <dbReference type="ARBA" id="ARBA00013457"/>
    </source>
</evidence>
<sequence>MDINIKSLKIGDLVAKLPIIQGGMGVGVSLSNLASAVANEGGIGVISAAGIGMLEKDFATNYIEANIRALRKEIKIAREKTKGIIGVNIMVALSNFADMVKTSIDEGIDIIFSGAGLPLNLPKFLNKTSKTKLVPIVSSERAFNLIAKRWLQKYEYLPDAVVVEGPMAGGHLGYSSEQISNPDYSLDKIVKDVLGETRQYEEISGKQIPVIAAGGIYTGDDILKYLKMGAAGVQMATRFVTTDECDASDEFKKSYLNCKKEDITIIESPVGMPGRAIINKFLNDVKSGGRKPYKCLYHCIKTCDYKKSPYCISQALINAQRGLMESGFAFAGANAYRADKIISVKDLISTLMDEYNKALYLSV</sequence>
<dbReference type="Gene3D" id="3.20.20.70">
    <property type="entry name" value="Aldolase class I"/>
    <property type="match status" value="1"/>
</dbReference>
<evidence type="ECO:0000313" key="6">
    <source>
        <dbReference type="EMBL" id="OXT07343.1"/>
    </source>
</evidence>
<reference evidence="6 7" key="1">
    <citation type="submission" date="2017-06" db="EMBL/GenBank/DDBJ databases">
        <title>Isolation and characterization of a thermophilic and butanogenic Thermoanaerobacterium thermosaccharolyticum M5 capable of efficient degradation of hemicellulose.</title>
        <authorList>
            <person name="Xin F."/>
            <person name="Jiang Y."/>
        </authorList>
    </citation>
    <scope>NUCLEOTIDE SEQUENCE [LARGE SCALE GENOMIC DNA]</scope>
    <source>
        <strain evidence="6 7">M5</strain>
    </source>
</reference>
<dbReference type="Pfam" id="PF03060">
    <property type="entry name" value="NMO"/>
    <property type="match status" value="1"/>
</dbReference>
<proteinExistence type="predicted"/>
<gene>
    <name evidence="6" type="ORF">CE561_08215</name>
</gene>
<evidence type="ECO:0000256" key="4">
    <source>
        <dbReference type="ARBA" id="ARBA00022643"/>
    </source>
</evidence>
<dbReference type="Proteomes" id="UP000215301">
    <property type="component" value="Unassembled WGS sequence"/>
</dbReference>
<dbReference type="PANTHER" id="PTHR32332">
    <property type="entry name" value="2-NITROPROPANE DIOXYGENASE"/>
    <property type="match status" value="1"/>
</dbReference>
<dbReference type="PANTHER" id="PTHR32332:SF18">
    <property type="entry name" value="2-NITROPROPANE DIOXYGENASE"/>
    <property type="match status" value="1"/>
</dbReference>
<name>A0A231VGN7_THETR</name>
<dbReference type="InterPro" id="IPR004136">
    <property type="entry name" value="NMO"/>
</dbReference>
<dbReference type="EMBL" id="NKHD01000022">
    <property type="protein sequence ID" value="OXT07343.1"/>
    <property type="molecule type" value="Genomic_DNA"/>
</dbReference>
<evidence type="ECO:0000256" key="3">
    <source>
        <dbReference type="ARBA" id="ARBA00022630"/>
    </source>
</evidence>
<dbReference type="InterPro" id="IPR013785">
    <property type="entry name" value="Aldolase_TIM"/>
</dbReference>
<comment type="function">
    <text evidence="1">Nitronate monooxygenase that uses molecular oxygen to catalyze the oxidative denitrification of alkyl nitronates. Acts on propionate 3-nitronate (P3N), the presumed physiological substrate. Probably functions in the detoxification of P3N, a metabolic poison produced by plants and fungi as a defense mechanism.</text>
</comment>
<dbReference type="AlphaFoldDB" id="A0A231VGN7"/>
<evidence type="ECO:0000256" key="5">
    <source>
        <dbReference type="ARBA" id="ARBA00023002"/>
    </source>
</evidence>
<keyword evidence="3" id="KW-0285">Flavoprotein</keyword>
<dbReference type="SUPFAM" id="SSF51412">
    <property type="entry name" value="Inosine monophosphate dehydrogenase (IMPDH)"/>
    <property type="match status" value="1"/>
</dbReference>
<organism evidence="6 7">
    <name type="scientific">Thermoanaerobacterium thermosaccharolyticum</name>
    <name type="common">Clostridium thermosaccharolyticum</name>
    <dbReference type="NCBI Taxonomy" id="1517"/>
    <lineage>
        <taxon>Bacteria</taxon>
        <taxon>Bacillati</taxon>
        <taxon>Bacillota</taxon>
        <taxon>Clostridia</taxon>
        <taxon>Thermoanaerobacterales</taxon>
        <taxon>Thermoanaerobacteraceae</taxon>
        <taxon>Thermoanaerobacterium</taxon>
    </lineage>
</organism>
<accession>A0A231VGN7</accession>